<dbReference type="InterPro" id="IPR009799">
    <property type="entry name" value="EthD_dom"/>
</dbReference>
<keyword evidence="4" id="KW-1185">Reference proteome</keyword>
<reference evidence="3" key="1">
    <citation type="submission" date="2022-10" db="EMBL/GenBank/DDBJ databases">
        <title>Culturing micro-colonial fungi from biological soil crusts in the Mojave desert and describing Neophaeococcomyces mojavensis, and introducing the new genera and species Taxawa tesnikishii.</title>
        <authorList>
            <person name="Kurbessoian T."/>
            <person name="Stajich J.E."/>
        </authorList>
    </citation>
    <scope>NUCLEOTIDE SEQUENCE</scope>
    <source>
        <strain evidence="3">TK_41</strain>
    </source>
</reference>
<evidence type="ECO:0000256" key="1">
    <source>
        <dbReference type="ARBA" id="ARBA00005986"/>
    </source>
</evidence>
<dbReference type="SUPFAM" id="SSF54909">
    <property type="entry name" value="Dimeric alpha+beta barrel"/>
    <property type="match status" value="1"/>
</dbReference>
<protein>
    <recommendedName>
        <fullName evidence="2">EthD domain-containing protein</fullName>
    </recommendedName>
</protein>
<name>A0AA38XBA1_9EURO</name>
<dbReference type="Gene3D" id="3.30.70.100">
    <property type="match status" value="1"/>
</dbReference>
<dbReference type="InterPro" id="IPR011008">
    <property type="entry name" value="Dimeric_a/b-barrel"/>
</dbReference>
<accession>A0AA38XBA1</accession>
<organism evidence="3 4">
    <name type="scientific">Cladophialophora chaetospira</name>
    <dbReference type="NCBI Taxonomy" id="386627"/>
    <lineage>
        <taxon>Eukaryota</taxon>
        <taxon>Fungi</taxon>
        <taxon>Dikarya</taxon>
        <taxon>Ascomycota</taxon>
        <taxon>Pezizomycotina</taxon>
        <taxon>Eurotiomycetes</taxon>
        <taxon>Chaetothyriomycetidae</taxon>
        <taxon>Chaetothyriales</taxon>
        <taxon>Herpotrichiellaceae</taxon>
        <taxon>Cladophialophora</taxon>
    </lineage>
</organism>
<evidence type="ECO:0000313" key="3">
    <source>
        <dbReference type="EMBL" id="KAJ9610298.1"/>
    </source>
</evidence>
<dbReference type="Pfam" id="PF07110">
    <property type="entry name" value="EthD"/>
    <property type="match status" value="1"/>
</dbReference>
<evidence type="ECO:0000259" key="2">
    <source>
        <dbReference type="Pfam" id="PF07110"/>
    </source>
</evidence>
<sequence>MSIMLLCFTVRKPGMSFQDYKAYYEQHHSKNIYDFLGDDSPATYSRHYVERPSDGDSSHIAAHGAPAIFLTGQPENFVFDAVTIMTWENEEAYISMTKKFTDPDVVSRFTADEEVFLDRSKVVLMSVGRVPVTPPSGRAL</sequence>
<gene>
    <name evidence="3" type="ORF">H2200_005075</name>
</gene>
<dbReference type="GO" id="GO:0016491">
    <property type="term" value="F:oxidoreductase activity"/>
    <property type="evidence" value="ECO:0007669"/>
    <property type="project" value="InterPro"/>
</dbReference>
<proteinExistence type="inferred from homology"/>
<comment type="similarity">
    <text evidence="1">Belongs to the tpcK family.</text>
</comment>
<evidence type="ECO:0000313" key="4">
    <source>
        <dbReference type="Proteomes" id="UP001172673"/>
    </source>
</evidence>
<dbReference type="Proteomes" id="UP001172673">
    <property type="component" value="Unassembled WGS sequence"/>
</dbReference>
<feature type="domain" description="EthD" evidence="2">
    <location>
        <begin position="12"/>
        <end position="120"/>
    </location>
</feature>
<dbReference type="EMBL" id="JAPDRK010000007">
    <property type="protein sequence ID" value="KAJ9610298.1"/>
    <property type="molecule type" value="Genomic_DNA"/>
</dbReference>
<comment type="caution">
    <text evidence="3">The sequence shown here is derived from an EMBL/GenBank/DDBJ whole genome shotgun (WGS) entry which is preliminary data.</text>
</comment>
<dbReference type="AlphaFoldDB" id="A0AA38XBA1"/>